<sequence>MRDPPARMSPMTRLLDNDRSYGCGIWGCLVFTSIDVFGVPNKLGRSAGKGVLESECSCGVQIDYYSCVGLFRMGKCKGCGQIGRMGTTNGSMSSYEFSLMLSPVVSFWDCMFRKMRYSYRPEWV</sequence>
<proteinExistence type="predicted"/>
<protein>
    <submittedName>
        <fullName evidence="1">Uncharacterized protein</fullName>
    </submittedName>
</protein>
<dbReference type="Proteomes" id="UP000053555">
    <property type="component" value="Unassembled WGS sequence"/>
</dbReference>
<accession>A0A0B2QQ37</accession>
<gene>
    <name evidence="1" type="ORF">glysoja_027666</name>
</gene>
<reference evidence="1" key="1">
    <citation type="submission" date="2014-07" db="EMBL/GenBank/DDBJ databases">
        <title>Identification of a novel salt tolerance gene in wild soybean by whole-genome sequencing.</title>
        <authorList>
            <person name="Lam H.-M."/>
            <person name="Qi X."/>
            <person name="Li M.-W."/>
            <person name="Liu X."/>
            <person name="Xie M."/>
            <person name="Ni M."/>
            <person name="Xu X."/>
        </authorList>
    </citation>
    <scope>NUCLEOTIDE SEQUENCE [LARGE SCALE GENOMIC DNA]</scope>
    <source>
        <tissue evidence="1">Root</tissue>
    </source>
</reference>
<organism evidence="1">
    <name type="scientific">Glycine soja</name>
    <name type="common">Wild soybean</name>
    <dbReference type="NCBI Taxonomy" id="3848"/>
    <lineage>
        <taxon>Eukaryota</taxon>
        <taxon>Viridiplantae</taxon>
        <taxon>Streptophyta</taxon>
        <taxon>Embryophyta</taxon>
        <taxon>Tracheophyta</taxon>
        <taxon>Spermatophyta</taxon>
        <taxon>Magnoliopsida</taxon>
        <taxon>eudicotyledons</taxon>
        <taxon>Gunneridae</taxon>
        <taxon>Pentapetalae</taxon>
        <taxon>rosids</taxon>
        <taxon>fabids</taxon>
        <taxon>Fabales</taxon>
        <taxon>Fabaceae</taxon>
        <taxon>Papilionoideae</taxon>
        <taxon>50 kb inversion clade</taxon>
        <taxon>NPAAA clade</taxon>
        <taxon>indigoferoid/millettioid clade</taxon>
        <taxon>Phaseoleae</taxon>
        <taxon>Glycine</taxon>
        <taxon>Glycine subgen. Soja</taxon>
    </lineage>
</organism>
<name>A0A0B2QQ37_GLYSO</name>
<dbReference type="EMBL" id="KN657593">
    <property type="protein sequence ID" value="KHN21782.1"/>
    <property type="molecule type" value="Genomic_DNA"/>
</dbReference>
<evidence type="ECO:0000313" key="1">
    <source>
        <dbReference type="EMBL" id="KHN21782.1"/>
    </source>
</evidence>
<dbReference type="AlphaFoldDB" id="A0A0B2QQ37"/>